<dbReference type="EMBL" id="BRZI01000025">
    <property type="protein sequence ID" value="GLD31442.1"/>
    <property type="molecule type" value="Genomic_DNA"/>
</dbReference>
<dbReference type="PANTHER" id="PTHR33630">
    <property type="entry name" value="CUTINASE RV1984C-RELATED-RELATED"/>
    <property type="match status" value="1"/>
</dbReference>
<proteinExistence type="inferred from homology"/>
<dbReference type="Proteomes" id="UP001165663">
    <property type="component" value="Unassembled WGS sequence"/>
</dbReference>
<evidence type="ECO:0000256" key="4">
    <source>
        <dbReference type="ARBA" id="ARBA00022525"/>
    </source>
</evidence>
<sequence>MRRTGSPAPSVQRTARWLAAASVSVAALLTPVPGDVARANADPGCPDVKVVFARGTFEAPGIGATGQAFVDALSARLGGKNVAVEPVDYPASLDFGRAVDGVADASTKVEATAANCPRTKIVLGGYSQGAAVAAYTTADSVPDGISLPDGITGPMPPAVASNVAAVVLFAAPSDAFLHFVDHSAPPINIGPLYAAKTLQLCADGDPVCSPGGRDRAAHSTYRDNGMANQAAEFTRNAIVSA</sequence>
<dbReference type="GO" id="GO:0005576">
    <property type="term" value="C:extracellular region"/>
    <property type="evidence" value="ECO:0007669"/>
    <property type="project" value="UniProtKB-SubCell"/>
</dbReference>
<comment type="function">
    <text evidence="8">Catalyzes the hydrolysis of complex carboxylic polyesters found in the cell wall of plants. Degrades cutin, a macromolecule that forms the structure of the plant cuticle.</text>
</comment>
<protein>
    <recommendedName>
        <fullName evidence="8">Cutinase</fullName>
        <ecNumber evidence="8">3.1.1.-</ecNumber>
    </recommendedName>
</protein>
<evidence type="ECO:0000313" key="10">
    <source>
        <dbReference type="EMBL" id="GLD31442.1"/>
    </source>
</evidence>
<dbReference type="InterPro" id="IPR043580">
    <property type="entry name" value="CUTINASE_1"/>
</dbReference>
<keyword evidence="5" id="KW-0732">Signal</keyword>
<dbReference type="Gene3D" id="3.40.50.1820">
    <property type="entry name" value="alpha/beta hydrolase"/>
    <property type="match status" value="1"/>
</dbReference>
<dbReference type="GO" id="GO:0052689">
    <property type="term" value="F:carboxylic ester hydrolase activity"/>
    <property type="evidence" value="ECO:0007669"/>
    <property type="project" value="UniProtKB-KW"/>
</dbReference>
<dbReference type="EC" id="3.1.1.-" evidence="8"/>
<dbReference type="PROSITE" id="PS00155">
    <property type="entry name" value="CUTINASE_1"/>
    <property type="match status" value="1"/>
</dbReference>
<reference evidence="10" key="1">
    <citation type="submission" date="2022-08" db="EMBL/GenBank/DDBJ databases">
        <title>Mycobacterium kiyosense sp. nov., scotochromogenic slow-glowing species isolated from respiratory specimens.</title>
        <authorList>
            <person name="Fukano H."/>
            <person name="Kazumi Y."/>
            <person name="Sakagami N."/>
            <person name="Ato M."/>
            <person name="Mitarai S."/>
            <person name="Hoshino Y."/>
        </authorList>
    </citation>
    <scope>NUCLEOTIDE SEQUENCE</scope>
    <source>
        <strain evidence="10">1413</strain>
        <strain evidence="9">SRL2020-028</strain>
    </source>
</reference>
<evidence type="ECO:0000256" key="8">
    <source>
        <dbReference type="RuleBase" id="RU361263"/>
    </source>
</evidence>
<evidence type="ECO:0000256" key="7">
    <source>
        <dbReference type="ARBA" id="ARBA00023157"/>
    </source>
</evidence>
<evidence type="ECO:0000256" key="5">
    <source>
        <dbReference type="ARBA" id="ARBA00022729"/>
    </source>
</evidence>
<dbReference type="GeneID" id="83630666"/>
<comment type="similarity">
    <text evidence="2 8">Belongs to the cutinase family.</text>
</comment>
<keyword evidence="7" id="KW-1015">Disulfide bond</keyword>
<gene>
    <name evidence="10" type="ORF">Mkiyose1413_33250</name>
    <name evidence="9" type="ORF">SRL2020028_38090</name>
</gene>
<evidence type="ECO:0000256" key="6">
    <source>
        <dbReference type="ARBA" id="ARBA00022801"/>
    </source>
</evidence>
<comment type="caution">
    <text evidence="10">The sequence shown here is derived from an EMBL/GenBank/DDBJ whole genome shotgun (WGS) entry which is preliminary data.</text>
</comment>
<keyword evidence="4 8" id="KW-0964">Secreted</keyword>
<name>A0A9P3V0B4_9MYCO</name>
<dbReference type="PANTHER" id="PTHR33630:SF9">
    <property type="entry name" value="CUTINASE 4"/>
    <property type="match status" value="1"/>
</dbReference>
<evidence type="ECO:0000256" key="3">
    <source>
        <dbReference type="ARBA" id="ARBA00022487"/>
    </source>
</evidence>
<evidence type="ECO:0000313" key="11">
    <source>
        <dbReference type="Proteomes" id="UP001064782"/>
    </source>
</evidence>
<dbReference type="InterPro" id="IPR000675">
    <property type="entry name" value="Cutinase/axe"/>
</dbReference>
<dbReference type="InterPro" id="IPR029058">
    <property type="entry name" value="AB_hydrolase_fold"/>
</dbReference>
<dbReference type="Proteomes" id="UP001064782">
    <property type="component" value="Unassembled WGS sequence"/>
</dbReference>
<keyword evidence="3 8" id="KW-0719">Serine esterase</keyword>
<accession>A0A9P3V0B4</accession>
<organism evidence="10 11">
    <name type="scientific">Mycobacterium kiyosense</name>
    <dbReference type="NCBI Taxonomy" id="2871094"/>
    <lineage>
        <taxon>Bacteria</taxon>
        <taxon>Bacillati</taxon>
        <taxon>Actinomycetota</taxon>
        <taxon>Actinomycetes</taxon>
        <taxon>Mycobacteriales</taxon>
        <taxon>Mycobacteriaceae</taxon>
        <taxon>Mycobacterium</taxon>
    </lineage>
</organism>
<keyword evidence="6 8" id="KW-0378">Hydrolase</keyword>
<dbReference type="AlphaFoldDB" id="A0A9P3V0B4"/>
<keyword evidence="11" id="KW-1185">Reference proteome</keyword>
<dbReference type="Pfam" id="PF01083">
    <property type="entry name" value="Cutinase"/>
    <property type="match status" value="1"/>
</dbReference>
<comment type="subcellular location">
    <subcellularLocation>
        <location evidence="1 8">Secreted</location>
    </subcellularLocation>
</comment>
<dbReference type="SMART" id="SM01110">
    <property type="entry name" value="Cutinase"/>
    <property type="match status" value="1"/>
</dbReference>
<evidence type="ECO:0000256" key="1">
    <source>
        <dbReference type="ARBA" id="ARBA00004613"/>
    </source>
</evidence>
<dbReference type="SUPFAM" id="SSF53474">
    <property type="entry name" value="alpha/beta-Hydrolases"/>
    <property type="match status" value="1"/>
</dbReference>
<evidence type="ECO:0000313" key="9">
    <source>
        <dbReference type="EMBL" id="GLB84553.1"/>
    </source>
</evidence>
<dbReference type="EMBL" id="BRXE01000053">
    <property type="protein sequence ID" value="GLB84553.1"/>
    <property type="molecule type" value="Genomic_DNA"/>
</dbReference>
<dbReference type="RefSeq" id="WP_370653037.1">
    <property type="nucleotide sequence ID" value="NZ_BRXE01000053.1"/>
</dbReference>
<evidence type="ECO:0000256" key="2">
    <source>
        <dbReference type="ARBA" id="ARBA00007534"/>
    </source>
</evidence>